<feature type="binding site" evidence="12">
    <location>
        <position position="436"/>
    </location>
    <ligand>
        <name>FAD</name>
        <dbReference type="ChEBI" id="CHEBI:57692"/>
    </ligand>
</feature>
<evidence type="ECO:0000313" key="17">
    <source>
        <dbReference type="EMBL" id="SUM31196.1"/>
    </source>
</evidence>
<dbReference type="EMBL" id="BKAX01000006">
    <property type="protein sequence ID" value="GEQ06426.1"/>
    <property type="molecule type" value="Genomic_DNA"/>
</dbReference>
<dbReference type="Gene3D" id="2.40.30.10">
    <property type="entry name" value="Translation factors"/>
    <property type="match status" value="1"/>
</dbReference>
<comment type="cofactor">
    <cofactor evidence="12">
        <name>FMN</name>
        <dbReference type="ChEBI" id="CHEBI:58210"/>
    </cofactor>
    <text evidence="12">Binds 1 FMN per subunit.</text>
</comment>
<dbReference type="Pfam" id="PF00175">
    <property type="entry name" value="NAD_binding_1"/>
    <property type="match status" value="1"/>
</dbReference>
<dbReference type="PROSITE" id="PS51384">
    <property type="entry name" value="FAD_FR"/>
    <property type="match status" value="1"/>
</dbReference>
<dbReference type="PIRSF" id="PIRSF000207">
    <property type="entry name" value="SiR-FP_CysJ"/>
    <property type="match status" value="1"/>
</dbReference>
<keyword evidence="4" id="KW-0285">Flavoprotein</keyword>
<proteinExistence type="predicted"/>
<evidence type="ECO:0000256" key="13">
    <source>
        <dbReference type="SAM" id="MobiDB-lite"/>
    </source>
</evidence>
<dbReference type="AlphaFoldDB" id="A0A0D0SJW7"/>
<dbReference type="InterPro" id="IPR017938">
    <property type="entry name" value="Riboflavin_synthase-like_b-brl"/>
</dbReference>
<protein>
    <recommendedName>
        <fullName evidence="1">assimilatory sulfite reductase (NADPH)</fullName>
        <ecNumber evidence="1">1.8.1.2</ecNumber>
    </recommendedName>
</protein>
<feature type="binding site" evidence="12">
    <location>
        <begin position="445"/>
        <end position="448"/>
    </location>
    <ligand>
        <name>FAD</name>
        <dbReference type="ChEBI" id="CHEBI:57692"/>
    </ligand>
</feature>
<feature type="binding site" evidence="12">
    <location>
        <begin position="551"/>
        <end position="555"/>
    </location>
    <ligand>
        <name>NADP(+)</name>
        <dbReference type="ChEBI" id="CHEBI:58349"/>
    </ligand>
</feature>
<dbReference type="PRINTS" id="PR00369">
    <property type="entry name" value="FLAVODOXIN"/>
</dbReference>
<dbReference type="Pfam" id="PF00258">
    <property type="entry name" value="Flavodoxin_1"/>
    <property type="match status" value="1"/>
</dbReference>
<feature type="domain" description="Flavodoxin-like" evidence="14">
    <location>
        <begin position="87"/>
        <end position="225"/>
    </location>
</feature>
<dbReference type="GO" id="GO:0016651">
    <property type="term" value="F:oxidoreductase activity, acting on NAD(P)H"/>
    <property type="evidence" value="ECO:0007669"/>
    <property type="project" value="UniProtKB-ARBA"/>
</dbReference>
<reference evidence="17 18" key="1">
    <citation type="submission" date="2018-06" db="EMBL/GenBank/DDBJ databases">
        <authorList>
            <consortium name="Pathogen Informatics"/>
            <person name="Doyle S."/>
        </authorList>
    </citation>
    <scope>NUCLEOTIDE SEQUENCE [LARGE SCALE GENOMIC DNA]</scope>
    <source>
        <strain evidence="17 18">NCTC12195</strain>
    </source>
</reference>
<evidence type="ECO:0000256" key="1">
    <source>
        <dbReference type="ARBA" id="ARBA00012604"/>
    </source>
</evidence>
<keyword evidence="8" id="KW-0249">Electron transport</keyword>
<evidence type="ECO:0000259" key="15">
    <source>
        <dbReference type="PROSITE" id="PS51384"/>
    </source>
</evidence>
<dbReference type="Pfam" id="PF00667">
    <property type="entry name" value="FAD_binding_1"/>
    <property type="match status" value="1"/>
</dbReference>
<dbReference type="RefSeq" id="WP_042737678.1">
    <property type="nucleotide sequence ID" value="NZ_BKAX01000006.1"/>
</dbReference>
<feature type="binding site" evidence="12">
    <location>
        <begin position="140"/>
        <end position="143"/>
    </location>
    <ligand>
        <name>FMN</name>
        <dbReference type="ChEBI" id="CHEBI:58210"/>
    </ligand>
</feature>
<keyword evidence="9 17" id="KW-0560">Oxidoreductase</keyword>
<evidence type="ECO:0000256" key="9">
    <source>
        <dbReference type="ARBA" id="ARBA00023002"/>
    </source>
</evidence>
<evidence type="ECO:0000256" key="2">
    <source>
        <dbReference type="ARBA" id="ARBA00022448"/>
    </source>
</evidence>
<feature type="binding site" evidence="12">
    <location>
        <position position="625"/>
    </location>
    <ligand>
        <name>FAD</name>
        <dbReference type="ChEBI" id="CHEBI:57692"/>
    </ligand>
</feature>
<dbReference type="InterPro" id="IPR039261">
    <property type="entry name" value="FNR_nucleotide-bd"/>
</dbReference>
<dbReference type="GO" id="GO:0010181">
    <property type="term" value="F:FMN binding"/>
    <property type="evidence" value="ECO:0007669"/>
    <property type="project" value="InterPro"/>
</dbReference>
<keyword evidence="6 12" id="KW-0274">FAD</keyword>
<dbReference type="InterPro" id="IPR001433">
    <property type="entry name" value="OxRdtase_FAD/NAD-bd"/>
</dbReference>
<dbReference type="SUPFAM" id="SSF52343">
    <property type="entry name" value="Ferredoxin reductase-like, C-terminal NADP-linked domain"/>
    <property type="match status" value="1"/>
</dbReference>
<dbReference type="FunFam" id="3.40.50.80:FF:000001">
    <property type="entry name" value="NADPH--cytochrome P450 reductase 1"/>
    <property type="match status" value="1"/>
</dbReference>
<accession>A0A0D0SJW7</accession>
<evidence type="ECO:0000256" key="10">
    <source>
        <dbReference type="ARBA" id="ARBA00023192"/>
    </source>
</evidence>
<keyword evidence="7 12" id="KW-0521">NADP</keyword>
<sequence length="625" mass="70358">MQLNQSNTPFDTNQLDLINQLLPMLSSEQKHWLSGYLINSSVEDYTSETDTTSTASSASTTSSTSSASPVEPVATEDTQTVTEPLDVHILFGTETGNAEEVSEQFETTLKSHNFNVHLWDMDDFPKDKLTTVGYVFIICSTQGVGEPPINAIDLYEYLHGDTAPRLESLNYSVLALGDQDFPDFCQAGKDFDHILEQLGANRIAERVDCDFDFEETSEQWMADMVELLSARAPDKVKETATAEEVTLETHEEGYSKDQPYEAKVIDNTVLTAPEATREVRHLSLSLAGYGESYEPGDSLVIIPENAPSLVNKLIHVLGWEADTTVQIGKDAETITVKEAFTKHFEISKLSPSLIKQAADVFKNPMLRANAQKDTWITNYIYGRDLIDLVTDFSPYSIEPQTLIDILRKLPPREYSIASSNKVNADSVHLTVRVVRYDAYHRERLGVCSGQLAERTPIGDSLPVYLKKNPNFKFSYDNNTATIMIGAGTGIAPYRAYLQEREYLGLAGNQWLIFGNQNYSTDYLYQTDLERWLNDGVLSKLDLAFSRDTENKIYVQHRIEENGAEFYRWLEDGATIYLCGDKEDMAKGVHQSLVNVVMQHGGYDETAAEHYLTELIKAQRYQRDVY</sequence>
<feature type="region of interest" description="Disordered" evidence="13">
    <location>
        <begin position="48"/>
        <end position="79"/>
    </location>
</feature>
<dbReference type="InterPro" id="IPR001709">
    <property type="entry name" value="Flavoprot_Pyr_Nucl_cyt_Rdtase"/>
</dbReference>
<dbReference type="EC" id="1.8.1.2" evidence="1"/>
<evidence type="ECO:0000313" key="19">
    <source>
        <dbReference type="Proteomes" id="UP000321057"/>
    </source>
</evidence>
<dbReference type="Gene3D" id="1.20.990.10">
    <property type="entry name" value="NADPH-cytochrome p450 Reductase, Chain A, domain 3"/>
    <property type="match status" value="1"/>
</dbReference>
<dbReference type="GO" id="GO:0019344">
    <property type="term" value="P:cysteine biosynthetic process"/>
    <property type="evidence" value="ECO:0007669"/>
    <property type="project" value="UniProtKB-KW"/>
</dbReference>
<comment type="cofactor">
    <cofactor evidence="12">
        <name>FAD</name>
        <dbReference type="ChEBI" id="CHEBI:57692"/>
    </cofactor>
    <text evidence="12">Binds 1 FAD per subunit.</text>
</comment>
<dbReference type="CDD" id="cd06199">
    <property type="entry name" value="SiR"/>
    <property type="match status" value="1"/>
</dbReference>
<dbReference type="Proteomes" id="UP000255277">
    <property type="component" value="Unassembled WGS sequence"/>
</dbReference>
<feature type="binding site" evidence="12">
    <location>
        <begin position="412"/>
        <end position="415"/>
    </location>
    <ligand>
        <name>FAD</name>
        <dbReference type="ChEBI" id="CHEBI:57692"/>
    </ligand>
</feature>
<dbReference type="PRINTS" id="PR00371">
    <property type="entry name" value="FPNCR"/>
</dbReference>
<evidence type="ECO:0000259" key="14">
    <source>
        <dbReference type="PROSITE" id="PS50902"/>
    </source>
</evidence>
<dbReference type="GO" id="GO:0050660">
    <property type="term" value="F:flavin adenine dinucleotide binding"/>
    <property type="evidence" value="ECO:0007669"/>
    <property type="project" value="InterPro"/>
</dbReference>
<keyword evidence="2" id="KW-0813">Transport</keyword>
<feature type="binding site" evidence="12">
    <location>
        <begin position="545"/>
        <end position="546"/>
    </location>
    <ligand>
        <name>NADP(+)</name>
        <dbReference type="ChEBI" id="CHEBI:58349"/>
    </ligand>
</feature>
<keyword evidence="5 12" id="KW-0288">FMN</keyword>
<comment type="catalytic activity">
    <reaction evidence="11">
        <text>hydrogen sulfide + 3 NADP(+) + 3 H2O = sulfite + 3 NADPH + 4 H(+)</text>
        <dbReference type="Rhea" id="RHEA:13801"/>
        <dbReference type="ChEBI" id="CHEBI:15377"/>
        <dbReference type="ChEBI" id="CHEBI:15378"/>
        <dbReference type="ChEBI" id="CHEBI:17359"/>
        <dbReference type="ChEBI" id="CHEBI:29919"/>
        <dbReference type="ChEBI" id="CHEBI:57783"/>
        <dbReference type="ChEBI" id="CHEBI:58349"/>
        <dbReference type="EC" id="1.8.1.2"/>
    </reaction>
</comment>
<evidence type="ECO:0000313" key="16">
    <source>
        <dbReference type="EMBL" id="GEQ06426.1"/>
    </source>
</evidence>
<dbReference type="InterPro" id="IPR017927">
    <property type="entry name" value="FAD-bd_FR_type"/>
</dbReference>
<dbReference type="InterPro" id="IPR001094">
    <property type="entry name" value="Flavdoxin-like"/>
</dbReference>
<dbReference type="NCBIfam" id="TIGR01931">
    <property type="entry name" value="cysJ"/>
    <property type="match status" value="1"/>
</dbReference>
<reference evidence="16 19" key="2">
    <citation type="submission" date="2019-07" db="EMBL/GenBank/DDBJ databases">
        <title>Whole genome shotgun sequence of Staphylococcus gallinarum NBRC 109767.</title>
        <authorList>
            <person name="Hosoyama A."/>
            <person name="Uohara A."/>
            <person name="Ohji S."/>
            <person name="Ichikawa N."/>
        </authorList>
    </citation>
    <scope>NUCLEOTIDE SEQUENCE [LARGE SCALE GENOMIC DNA]</scope>
    <source>
        <strain evidence="16 19">NBRC 109767</strain>
    </source>
</reference>
<evidence type="ECO:0000256" key="6">
    <source>
        <dbReference type="ARBA" id="ARBA00022827"/>
    </source>
</evidence>
<dbReference type="InterPro" id="IPR029039">
    <property type="entry name" value="Flavoprotein-like_sf"/>
</dbReference>
<evidence type="ECO:0000256" key="7">
    <source>
        <dbReference type="ARBA" id="ARBA00022857"/>
    </source>
</evidence>
<dbReference type="Proteomes" id="UP000321057">
    <property type="component" value="Unassembled WGS sequence"/>
</dbReference>
<dbReference type="SUPFAM" id="SSF63380">
    <property type="entry name" value="Riboflavin synthase domain-like"/>
    <property type="match status" value="1"/>
</dbReference>
<dbReference type="InterPro" id="IPR008254">
    <property type="entry name" value="Flavodoxin/NO_synth"/>
</dbReference>
<dbReference type="OrthoDB" id="9789468at2"/>
<dbReference type="Gene3D" id="3.40.50.80">
    <property type="entry name" value="Nucleotide-binding domain of ferredoxin-NADP reductase (FNR) module"/>
    <property type="match status" value="1"/>
</dbReference>
<dbReference type="SUPFAM" id="SSF52218">
    <property type="entry name" value="Flavoproteins"/>
    <property type="match status" value="1"/>
</dbReference>
<dbReference type="PANTHER" id="PTHR19384">
    <property type="entry name" value="NITRIC OXIDE SYNTHASE-RELATED"/>
    <property type="match status" value="1"/>
</dbReference>
<dbReference type="EMBL" id="UHDK01000001">
    <property type="protein sequence ID" value="SUM31196.1"/>
    <property type="molecule type" value="Genomic_DNA"/>
</dbReference>
<dbReference type="PROSITE" id="PS50902">
    <property type="entry name" value="FLAVODOXIN_LIKE"/>
    <property type="match status" value="1"/>
</dbReference>
<dbReference type="InterPro" id="IPR023173">
    <property type="entry name" value="NADPH_Cyt_P450_Rdtase_alpha"/>
</dbReference>
<feature type="domain" description="FAD-binding FR-type" evidence="15">
    <location>
        <begin position="257"/>
        <end position="476"/>
    </location>
</feature>
<dbReference type="InterPro" id="IPR003097">
    <property type="entry name" value="CysJ-like_FAD-binding"/>
</dbReference>
<feature type="binding site" evidence="12">
    <location>
        <begin position="176"/>
        <end position="185"/>
    </location>
    <ligand>
        <name>FMN</name>
        <dbReference type="ChEBI" id="CHEBI:58210"/>
    </ligand>
</feature>
<name>A0A0D0SJW7_STAGA</name>
<keyword evidence="19" id="KW-1185">Reference proteome</keyword>
<organism evidence="17 18">
    <name type="scientific">Staphylococcus gallinarum</name>
    <dbReference type="NCBI Taxonomy" id="1293"/>
    <lineage>
        <taxon>Bacteria</taxon>
        <taxon>Bacillati</taxon>
        <taxon>Bacillota</taxon>
        <taxon>Bacilli</taxon>
        <taxon>Bacillales</taxon>
        <taxon>Staphylococcaceae</taxon>
        <taxon>Staphylococcus</taxon>
    </lineage>
</organism>
<dbReference type="GO" id="GO:0005829">
    <property type="term" value="C:cytosol"/>
    <property type="evidence" value="ECO:0007669"/>
    <property type="project" value="TreeGrafter"/>
</dbReference>
<evidence type="ECO:0000256" key="12">
    <source>
        <dbReference type="PIRSR" id="PIRSR000207-1"/>
    </source>
</evidence>
<evidence type="ECO:0000256" key="4">
    <source>
        <dbReference type="ARBA" id="ARBA00022630"/>
    </source>
</evidence>
<keyword evidence="10" id="KW-0198">Cysteine biosynthesis</keyword>
<evidence type="ECO:0000256" key="8">
    <source>
        <dbReference type="ARBA" id="ARBA00022982"/>
    </source>
</evidence>
<dbReference type="InterPro" id="IPR010199">
    <property type="entry name" value="CysJ"/>
</dbReference>
<dbReference type="PANTHER" id="PTHR19384:SF128">
    <property type="entry name" value="NADPH OXIDOREDUCTASE A"/>
    <property type="match status" value="1"/>
</dbReference>
<feature type="compositionally biased region" description="Low complexity" evidence="13">
    <location>
        <begin position="48"/>
        <end position="68"/>
    </location>
</feature>
<keyword evidence="3" id="KW-0028">Amino-acid biosynthesis</keyword>
<dbReference type="GO" id="GO:0004783">
    <property type="term" value="F:sulfite reductase (NADPH) activity"/>
    <property type="evidence" value="ECO:0007669"/>
    <property type="project" value="UniProtKB-EC"/>
</dbReference>
<evidence type="ECO:0000256" key="11">
    <source>
        <dbReference type="ARBA" id="ARBA00052219"/>
    </source>
</evidence>
<evidence type="ECO:0000313" key="18">
    <source>
        <dbReference type="Proteomes" id="UP000255277"/>
    </source>
</evidence>
<dbReference type="Gene3D" id="3.40.50.360">
    <property type="match status" value="1"/>
</dbReference>
<dbReference type="STRING" id="1293.SH09_00615"/>
<gene>
    <name evidence="17" type="primary">cysJ_1</name>
    <name evidence="17" type="ORF">NCTC12195_00602</name>
    <name evidence="16" type="ORF">SGA02_22540</name>
</gene>
<evidence type="ECO:0000256" key="5">
    <source>
        <dbReference type="ARBA" id="ARBA00022643"/>
    </source>
</evidence>
<evidence type="ECO:0000256" key="3">
    <source>
        <dbReference type="ARBA" id="ARBA00022605"/>
    </source>
</evidence>